<dbReference type="KEGG" id="ehx:EMIHUDRAFT_349715"/>
<feature type="compositionally biased region" description="Basic and acidic residues" evidence="14">
    <location>
        <begin position="16"/>
        <end position="28"/>
    </location>
</feature>
<dbReference type="STRING" id="2903.R1EJK5"/>
<dbReference type="Pfam" id="PF17772">
    <property type="entry name" value="zf-MYST"/>
    <property type="match status" value="1"/>
</dbReference>
<evidence type="ECO:0000313" key="16">
    <source>
        <dbReference type="EnsemblProtists" id="EOD23146"/>
    </source>
</evidence>
<evidence type="ECO:0000256" key="6">
    <source>
        <dbReference type="ARBA" id="ARBA00022771"/>
    </source>
</evidence>
<dbReference type="GeneID" id="17268693"/>
<keyword evidence="7" id="KW-0862">Zinc</keyword>
<evidence type="ECO:0000256" key="1">
    <source>
        <dbReference type="ARBA" id="ARBA00004123"/>
    </source>
</evidence>
<keyword evidence="12" id="KW-0012">Acyltransferase</keyword>
<keyword evidence="10" id="KW-0804">Transcription</keyword>
<name>A0A0D3JI11_EMIH1</name>
<feature type="region of interest" description="Disordered" evidence="14">
    <location>
        <begin position="1"/>
        <end position="28"/>
    </location>
</feature>
<dbReference type="Gene3D" id="3.30.60.60">
    <property type="entry name" value="N-acetyl transferase-like"/>
    <property type="match status" value="1"/>
</dbReference>
<dbReference type="InterPro" id="IPR050603">
    <property type="entry name" value="MYST_HAT"/>
</dbReference>
<dbReference type="EnsemblProtists" id="EOD23146">
    <property type="protein sequence ID" value="EOD23146"/>
    <property type="gene ID" value="EMIHUDRAFT_349715"/>
</dbReference>
<dbReference type="SUPFAM" id="SSF55729">
    <property type="entry name" value="Acyl-CoA N-acyltransferases (Nat)"/>
    <property type="match status" value="1"/>
</dbReference>
<dbReference type="InterPro" id="IPR036388">
    <property type="entry name" value="WH-like_DNA-bd_sf"/>
</dbReference>
<keyword evidence="11" id="KW-0539">Nucleus</keyword>
<sequence length="327" mass="37540">MKRRIDDMNALQAGASHDEALEKEHEESTKVKNIQTVEIGRFEVDTWYFSPFPDEYAQQRKLYICEFTLKYMKRRSTYLAHCERERSRQPPGQLIYRCDAPPLRRECLAAGMEQPKQLSVFEINGSDSKVYCQCLCLLAKLFLDHKTLYYDVDPFLFYVLCEVGADGGHRIAGYFSKEKTSSEHNNIACILVLPQHQRKGYSKLLIDCAYQISIREAKVGSPEKPLSDLGLLSFRSYWTQILLQTLSDHRGNLSVKEISMMTSITTDDIISTLQSLNLIKYWKGQHVISVSPKIVDEHLKLHPPGTSLRCDPSKLTWQPPAEDALDK</sequence>
<protein>
    <recommendedName>
        <fullName evidence="3">histone acetyltransferase</fullName>
        <ecNumber evidence="3">2.3.1.48</ecNumber>
    </recommendedName>
</protein>
<evidence type="ECO:0000256" key="4">
    <source>
        <dbReference type="ARBA" id="ARBA00022679"/>
    </source>
</evidence>
<dbReference type="Pfam" id="PF01853">
    <property type="entry name" value="MOZ_SAS"/>
    <property type="match status" value="1"/>
</dbReference>
<dbReference type="eggNOG" id="KOG2747">
    <property type="taxonomic scope" value="Eukaryota"/>
</dbReference>
<reference evidence="17" key="1">
    <citation type="journal article" date="2013" name="Nature">
        <title>Pan genome of the phytoplankton Emiliania underpins its global distribution.</title>
        <authorList>
            <person name="Read B.A."/>
            <person name="Kegel J."/>
            <person name="Klute M.J."/>
            <person name="Kuo A."/>
            <person name="Lefebvre S.C."/>
            <person name="Maumus F."/>
            <person name="Mayer C."/>
            <person name="Miller J."/>
            <person name="Monier A."/>
            <person name="Salamov A."/>
            <person name="Young J."/>
            <person name="Aguilar M."/>
            <person name="Claverie J.M."/>
            <person name="Frickenhaus S."/>
            <person name="Gonzalez K."/>
            <person name="Herman E.K."/>
            <person name="Lin Y.C."/>
            <person name="Napier J."/>
            <person name="Ogata H."/>
            <person name="Sarno A.F."/>
            <person name="Shmutz J."/>
            <person name="Schroeder D."/>
            <person name="de Vargas C."/>
            <person name="Verret F."/>
            <person name="von Dassow P."/>
            <person name="Valentin K."/>
            <person name="Van de Peer Y."/>
            <person name="Wheeler G."/>
            <person name="Dacks J.B."/>
            <person name="Delwiche C.F."/>
            <person name="Dyhrman S.T."/>
            <person name="Glockner G."/>
            <person name="John U."/>
            <person name="Richards T."/>
            <person name="Worden A.Z."/>
            <person name="Zhang X."/>
            <person name="Grigoriev I.V."/>
            <person name="Allen A.E."/>
            <person name="Bidle K."/>
            <person name="Borodovsky M."/>
            <person name="Bowler C."/>
            <person name="Brownlee C."/>
            <person name="Cock J.M."/>
            <person name="Elias M."/>
            <person name="Gladyshev V.N."/>
            <person name="Groth M."/>
            <person name="Guda C."/>
            <person name="Hadaegh A."/>
            <person name="Iglesias-Rodriguez M.D."/>
            <person name="Jenkins J."/>
            <person name="Jones B.M."/>
            <person name="Lawson T."/>
            <person name="Leese F."/>
            <person name="Lindquist E."/>
            <person name="Lobanov A."/>
            <person name="Lomsadze A."/>
            <person name="Malik S.B."/>
            <person name="Marsh M.E."/>
            <person name="Mackinder L."/>
            <person name="Mock T."/>
            <person name="Mueller-Roeber B."/>
            <person name="Pagarete A."/>
            <person name="Parker M."/>
            <person name="Probert I."/>
            <person name="Quesneville H."/>
            <person name="Raines C."/>
            <person name="Rensing S.A."/>
            <person name="Riano-Pachon D.M."/>
            <person name="Richier S."/>
            <person name="Rokitta S."/>
            <person name="Shiraiwa Y."/>
            <person name="Soanes D.M."/>
            <person name="van der Giezen M."/>
            <person name="Wahlund T.M."/>
            <person name="Williams B."/>
            <person name="Wilson W."/>
            <person name="Wolfe G."/>
            <person name="Wurch L.L."/>
        </authorList>
    </citation>
    <scope>NUCLEOTIDE SEQUENCE</scope>
</reference>
<dbReference type="HOGENOM" id="CLU_011815_0_3_1"/>
<dbReference type="CDD" id="cd04301">
    <property type="entry name" value="NAT_SF"/>
    <property type="match status" value="1"/>
</dbReference>
<evidence type="ECO:0000259" key="15">
    <source>
        <dbReference type="PROSITE" id="PS51726"/>
    </source>
</evidence>
<dbReference type="InterPro" id="IPR002717">
    <property type="entry name" value="HAT_MYST-type"/>
</dbReference>
<dbReference type="GO" id="GO:0008270">
    <property type="term" value="F:zinc ion binding"/>
    <property type="evidence" value="ECO:0007669"/>
    <property type="project" value="UniProtKB-KW"/>
</dbReference>
<dbReference type="GO" id="GO:0005634">
    <property type="term" value="C:nucleus"/>
    <property type="evidence" value="ECO:0007669"/>
    <property type="project" value="UniProtKB-SubCell"/>
</dbReference>
<evidence type="ECO:0000256" key="14">
    <source>
        <dbReference type="SAM" id="MobiDB-lite"/>
    </source>
</evidence>
<dbReference type="InterPro" id="IPR040706">
    <property type="entry name" value="Zf-MYST"/>
</dbReference>
<dbReference type="GO" id="GO:0004402">
    <property type="term" value="F:histone acetyltransferase activity"/>
    <property type="evidence" value="ECO:0007669"/>
    <property type="project" value="InterPro"/>
</dbReference>
<keyword evidence="17" id="KW-1185">Reference proteome</keyword>
<organism evidence="16 17">
    <name type="scientific">Emiliania huxleyi (strain CCMP1516)</name>
    <dbReference type="NCBI Taxonomy" id="280463"/>
    <lineage>
        <taxon>Eukaryota</taxon>
        <taxon>Haptista</taxon>
        <taxon>Haptophyta</taxon>
        <taxon>Prymnesiophyceae</taxon>
        <taxon>Isochrysidales</taxon>
        <taxon>Noelaerhabdaceae</taxon>
        <taxon>Emiliania</taxon>
    </lineage>
</organism>
<proteinExistence type="inferred from homology"/>
<dbReference type="RefSeq" id="XP_005775575.1">
    <property type="nucleotide sequence ID" value="XM_005775518.1"/>
</dbReference>
<dbReference type="PaxDb" id="2903-EOD23146"/>
<dbReference type="PANTHER" id="PTHR10615">
    <property type="entry name" value="HISTONE ACETYLTRANSFERASE"/>
    <property type="match status" value="1"/>
</dbReference>
<keyword evidence="8" id="KW-0007">Acetylation</keyword>
<evidence type="ECO:0000256" key="8">
    <source>
        <dbReference type="ARBA" id="ARBA00022990"/>
    </source>
</evidence>
<dbReference type="GO" id="GO:0006355">
    <property type="term" value="P:regulation of DNA-templated transcription"/>
    <property type="evidence" value="ECO:0007669"/>
    <property type="project" value="InterPro"/>
</dbReference>
<dbReference type="PANTHER" id="PTHR10615:SF219">
    <property type="entry name" value="HISTONE ACETYLTRANSFERASE KAT5"/>
    <property type="match status" value="1"/>
</dbReference>
<evidence type="ECO:0000256" key="10">
    <source>
        <dbReference type="ARBA" id="ARBA00023163"/>
    </source>
</evidence>
<comment type="subcellular location">
    <subcellularLocation>
        <location evidence="1">Nucleus</location>
    </subcellularLocation>
</comment>
<evidence type="ECO:0000256" key="2">
    <source>
        <dbReference type="ARBA" id="ARBA00010107"/>
    </source>
</evidence>
<dbReference type="Gene3D" id="1.10.10.10">
    <property type="entry name" value="Winged helix-like DNA-binding domain superfamily/Winged helix DNA-binding domain"/>
    <property type="match status" value="1"/>
</dbReference>
<comment type="similarity">
    <text evidence="2">Belongs to the MYST (SAS/MOZ) family.</text>
</comment>
<evidence type="ECO:0000256" key="5">
    <source>
        <dbReference type="ARBA" id="ARBA00022723"/>
    </source>
</evidence>
<evidence type="ECO:0000256" key="9">
    <source>
        <dbReference type="ARBA" id="ARBA00023015"/>
    </source>
</evidence>
<keyword evidence="9" id="KW-0805">Transcription regulation</keyword>
<dbReference type="PROSITE" id="PS51726">
    <property type="entry name" value="MYST_HAT"/>
    <property type="match status" value="1"/>
</dbReference>
<dbReference type="FunFam" id="1.10.10.10:FF:000022">
    <property type="entry name" value="Histone acetyltransferase"/>
    <property type="match status" value="1"/>
</dbReference>
<accession>A0A0D3JI11</accession>
<reference evidence="16" key="2">
    <citation type="submission" date="2024-10" db="UniProtKB">
        <authorList>
            <consortium name="EnsemblProtists"/>
        </authorList>
    </citation>
    <scope>IDENTIFICATION</scope>
</reference>
<dbReference type="AlphaFoldDB" id="A0A0D3JI11"/>
<dbReference type="OMA" id="CIYLCEY"/>
<feature type="domain" description="MYST-type HAT" evidence="15">
    <location>
        <begin position="29"/>
        <end position="319"/>
    </location>
</feature>
<evidence type="ECO:0000256" key="3">
    <source>
        <dbReference type="ARBA" id="ARBA00013184"/>
    </source>
</evidence>
<dbReference type="Gene3D" id="3.40.630.30">
    <property type="match status" value="1"/>
</dbReference>
<evidence type="ECO:0000256" key="12">
    <source>
        <dbReference type="ARBA" id="ARBA00023315"/>
    </source>
</evidence>
<dbReference type="EC" id="2.3.1.48" evidence="3"/>
<evidence type="ECO:0000313" key="17">
    <source>
        <dbReference type="Proteomes" id="UP000013827"/>
    </source>
</evidence>
<dbReference type="InterPro" id="IPR016181">
    <property type="entry name" value="Acyl_CoA_acyltransferase"/>
</dbReference>
<keyword evidence="5" id="KW-0479">Metal-binding</keyword>
<keyword evidence="6" id="KW-0863">Zinc-finger</keyword>
<dbReference type="FunFam" id="3.30.60.60:FF:000001">
    <property type="entry name" value="Histone acetyltransferase"/>
    <property type="match status" value="1"/>
</dbReference>
<evidence type="ECO:0000256" key="13">
    <source>
        <dbReference type="PIRSR" id="PIRSR602717-51"/>
    </source>
</evidence>
<dbReference type="Proteomes" id="UP000013827">
    <property type="component" value="Unassembled WGS sequence"/>
</dbReference>
<keyword evidence="4" id="KW-0808">Transferase</keyword>
<evidence type="ECO:0000256" key="7">
    <source>
        <dbReference type="ARBA" id="ARBA00022833"/>
    </source>
</evidence>
<feature type="active site" description="Proton donor/acceptor" evidence="13">
    <location>
        <position position="223"/>
    </location>
</feature>
<evidence type="ECO:0000256" key="11">
    <source>
        <dbReference type="ARBA" id="ARBA00023242"/>
    </source>
</evidence>